<name>A0A8R1YHD0_PRIPA</name>
<organism evidence="2 3">
    <name type="scientific">Pristionchus pacificus</name>
    <name type="common">Parasitic nematode worm</name>
    <dbReference type="NCBI Taxonomy" id="54126"/>
    <lineage>
        <taxon>Eukaryota</taxon>
        <taxon>Metazoa</taxon>
        <taxon>Ecdysozoa</taxon>
        <taxon>Nematoda</taxon>
        <taxon>Chromadorea</taxon>
        <taxon>Rhabditida</taxon>
        <taxon>Rhabditina</taxon>
        <taxon>Diplogasteromorpha</taxon>
        <taxon>Diplogasteroidea</taxon>
        <taxon>Neodiplogasteridae</taxon>
        <taxon>Pristionchus</taxon>
    </lineage>
</organism>
<dbReference type="Proteomes" id="UP000005239">
    <property type="component" value="Unassembled WGS sequence"/>
</dbReference>
<gene>
    <name evidence="2" type="primary">WBGene00115074</name>
</gene>
<reference evidence="3" key="1">
    <citation type="journal article" date="2008" name="Nat. Genet.">
        <title>The Pristionchus pacificus genome provides a unique perspective on nematode lifestyle and parasitism.</title>
        <authorList>
            <person name="Dieterich C."/>
            <person name="Clifton S.W."/>
            <person name="Schuster L.N."/>
            <person name="Chinwalla A."/>
            <person name="Delehaunty K."/>
            <person name="Dinkelacker I."/>
            <person name="Fulton L."/>
            <person name="Fulton R."/>
            <person name="Godfrey J."/>
            <person name="Minx P."/>
            <person name="Mitreva M."/>
            <person name="Roeseler W."/>
            <person name="Tian H."/>
            <person name="Witte H."/>
            <person name="Yang S.P."/>
            <person name="Wilson R.K."/>
            <person name="Sommer R.J."/>
        </authorList>
    </citation>
    <scope>NUCLEOTIDE SEQUENCE [LARGE SCALE GENOMIC DNA]</scope>
    <source>
        <strain evidence="3">PS312</strain>
    </source>
</reference>
<evidence type="ECO:0000313" key="3">
    <source>
        <dbReference type="Proteomes" id="UP000005239"/>
    </source>
</evidence>
<dbReference type="PANTHER" id="PTHR23020:SF20">
    <property type="entry name" value="CHK KINASE-LIKE DOMAIN-CONTAINING PROTEIN"/>
    <property type="match status" value="1"/>
</dbReference>
<dbReference type="Gene3D" id="3.90.1200.10">
    <property type="match status" value="1"/>
</dbReference>
<reference evidence="2" key="2">
    <citation type="submission" date="2022-06" db="UniProtKB">
        <authorList>
            <consortium name="EnsemblMetazoa"/>
        </authorList>
    </citation>
    <scope>IDENTIFICATION</scope>
    <source>
        <strain evidence="2">PS312</strain>
    </source>
</reference>
<keyword evidence="3" id="KW-1185">Reference proteome</keyword>
<evidence type="ECO:0000259" key="1">
    <source>
        <dbReference type="SMART" id="SM00587"/>
    </source>
</evidence>
<dbReference type="InterPro" id="IPR011009">
    <property type="entry name" value="Kinase-like_dom_sf"/>
</dbReference>
<dbReference type="SMART" id="SM00587">
    <property type="entry name" value="CHK"/>
    <property type="match status" value="1"/>
</dbReference>
<dbReference type="SUPFAM" id="SSF56112">
    <property type="entry name" value="Protein kinase-like (PK-like)"/>
    <property type="match status" value="1"/>
</dbReference>
<dbReference type="AlphaFoldDB" id="A0A8R1YHD0"/>
<accession>A0A8R1YHD0</accession>
<dbReference type="InterPro" id="IPR012877">
    <property type="entry name" value="Dhs-27"/>
</dbReference>
<dbReference type="Pfam" id="PF07914">
    <property type="entry name" value="DUF1679"/>
    <property type="match status" value="1"/>
</dbReference>
<evidence type="ECO:0000313" key="2">
    <source>
        <dbReference type="EnsemblMetazoa" id="PPA25520.1"/>
    </source>
</evidence>
<dbReference type="PANTHER" id="PTHR23020">
    <property type="entry name" value="UNCHARACTERIZED NUCLEAR HORMONE RECEPTOR-RELATED"/>
    <property type="match status" value="1"/>
</dbReference>
<feature type="domain" description="CHK kinase-like" evidence="1">
    <location>
        <begin position="136"/>
        <end position="311"/>
    </location>
</feature>
<dbReference type="EnsemblMetazoa" id="PPA25520.1">
    <property type="protein sequence ID" value="PPA25520.1"/>
    <property type="gene ID" value="WBGene00115074"/>
</dbReference>
<dbReference type="InterPro" id="IPR052961">
    <property type="entry name" value="Oxido-Kinase-like_Enzymes"/>
</dbReference>
<protein>
    <recommendedName>
        <fullName evidence="1">CHK kinase-like domain-containing protein</fullName>
    </recommendedName>
</protein>
<dbReference type="InterPro" id="IPR015897">
    <property type="entry name" value="CHK_kinase-like"/>
</dbReference>
<proteinExistence type="predicted"/>
<sequence length="382" mass="42954">MALEWLSTVLEKKLGVRPTIGQTGPITEGSHGYMAQIRRIELQWPVDRADLPKSVVIKCPVAGSAADAWLDASGDMDAEERAKAAAEKAKDMKKVQELCHAAESQVYGLFDENYPAPCPIPKTYASFGISHDHPSIIMEDITGATITDIVDGWTDKQVYTILDSIVNIHVMSFTTEKWKTVEIEEDDDMMETFSQMAKTFATEILKRNPLPSLEKVSSHILKDSSWFKGMYKKFADHPLSVLVHGDMWAPQFLWRGDTLAAIVDWQLTHKGSIMEDFLRLVPLGVSSSDKIRLTPTLLNYYYTQLNSKLEAKGFKIPFTYQEMMEEYKSSLPYACGMAVFAFGMWSNSPVLKKGDSGDEGRISEMYSRMASLLDECVHAYGW</sequence>